<keyword evidence="1" id="KW-0813">Transport</keyword>
<dbReference type="EMBL" id="JAXAFO010000008">
    <property type="protein sequence ID" value="MDX6848961.1"/>
    <property type="molecule type" value="Genomic_DNA"/>
</dbReference>
<organism evidence="6 7">
    <name type="scientific">Gilvimarinus gilvus</name>
    <dbReference type="NCBI Taxonomy" id="3058038"/>
    <lineage>
        <taxon>Bacteria</taxon>
        <taxon>Pseudomonadati</taxon>
        <taxon>Pseudomonadota</taxon>
        <taxon>Gammaproteobacteria</taxon>
        <taxon>Cellvibrionales</taxon>
        <taxon>Cellvibrionaceae</taxon>
        <taxon>Gilvimarinus</taxon>
    </lineage>
</organism>
<dbReference type="GO" id="GO:0005524">
    <property type="term" value="F:ATP binding"/>
    <property type="evidence" value="ECO:0007669"/>
    <property type="project" value="UniProtKB-KW"/>
</dbReference>
<dbReference type="CDD" id="cd03215">
    <property type="entry name" value="ABC_Carb_Monos_II"/>
    <property type="match status" value="1"/>
</dbReference>
<evidence type="ECO:0000256" key="1">
    <source>
        <dbReference type="ARBA" id="ARBA00022448"/>
    </source>
</evidence>
<evidence type="ECO:0000256" key="2">
    <source>
        <dbReference type="ARBA" id="ARBA00022737"/>
    </source>
</evidence>
<dbReference type="InterPro" id="IPR017871">
    <property type="entry name" value="ABC_transporter-like_CS"/>
</dbReference>
<keyword evidence="3" id="KW-0547">Nucleotide-binding</keyword>
<feature type="domain" description="ABC transporter" evidence="5">
    <location>
        <begin position="257"/>
        <end position="500"/>
    </location>
</feature>
<evidence type="ECO:0000259" key="5">
    <source>
        <dbReference type="PROSITE" id="PS50893"/>
    </source>
</evidence>
<keyword evidence="2" id="KW-0677">Repeat</keyword>
<dbReference type="SUPFAM" id="SSF52540">
    <property type="entry name" value="P-loop containing nucleoside triphosphate hydrolases"/>
    <property type="match status" value="2"/>
</dbReference>
<reference evidence="6 7" key="1">
    <citation type="submission" date="2023-11" db="EMBL/GenBank/DDBJ databases">
        <title>Gilvimarinus fulvus sp. nov., isolated from the surface of Kelp.</title>
        <authorList>
            <person name="Sun Y.Y."/>
            <person name="Gong Y."/>
            <person name="Du Z.J."/>
        </authorList>
    </citation>
    <scope>NUCLEOTIDE SEQUENCE [LARGE SCALE GENOMIC DNA]</scope>
    <source>
        <strain evidence="6 7">SDUM040013</strain>
    </source>
</reference>
<dbReference type="InterPro" id="IPR003593">
    <property type="entry name" value="AAA+_ATPase"/>
</dbReference>
<dbReference type="Proteomes" id="UP001273505">
    <property type="component" value="Unassembled WGS sequence"/>
</dbReference>
<dbReference type="InterPro" id="IPR050107">
    <property type="entry name" value="ABC_carbohydrate_import_ATPase"/>
</dbReference>
<dbReference type="PROSITE" id="PS00211">
    <property type="entry name" value="ABC_TRANSPORTER_1"/>
    <property type="match status" value="1"/>
</dbReference>
<dbReference type="SMART" id="SM00382">
    <property type="entry name" value="AAA"/>
    <property type="match status" value="2"/>
</dbReference>
<comment type="caution">
    <text evidence="6">The sequence shown here is derived from an EMBL/GenBank/DDBJ whole genome shotgun (WGS) entry which is preliminary data.</text>
</comment>
<feature type="domain" description="ABC transporter" evidence="5">
    <location>
        <begin position="8"/>
        <end position="243"/>
    </location>
</feature>
<sequence length="500" mass="54805">MSTDDTVLALRGVVKTFPGVKALNGVDFTLRKGEIHALLGENGAGKSTLIKVMTGVYRRNGGIIALDGTEIHPANTGDAQDLGISTVYQEVNLLPNLTVAQNVFLEREPKRFGIIDWRRMNREARELLLGYDLDIDVTAPLNSYSVAVQQLIAIARGVSMSAKVLILDEPTASLDAEEVASLFNIMRDLRDRGIGIVFVTHFLDQVYAVCDRITILRNGTLVGEYEAATLSQQDLVSHMLGKELEKAVHEKVGQAEAQTRETLFELNQGSSDVLEPLDISVCAGQVVGLAGLLGSGRTELCKLVFGVDELSQGDAKLNNQSIRFSNTRQAVVAGLGLCPEDRKKDGILGPMSIRENMIMALQNKRGWWRYIPMKKQRELAEHYVKVLKIATSDIEKPINQLSGGNQQKVILARWLAAEPKLMLLDEPTRGIDVGAHAEIIQLIRKLCDDGLGLLVASSELEELVEFADKVVVMRDRRKVAELSGSDISQQTIMQAIAGQS</sequence>
<dbReference type="PANTHER" id="PTHR43790:SF9">
    <property type="entry name" value="GALACTOFURANOSE TRANSPORTER ATP-BINDING PROTEIN YTFR"/>
    <property type="match status" value="1"/>
</dbReference>
<protein>
    <submittedName>
        <fullName evidence="6">Sugar ABC transporter ATP-binding protein</fullName>
    </submittedName>
</protein>
<evidence type="ECO:0000256" key="3">
    <source>
        <dbReference type="ARBA" id="ARBA00022741"/>
    </source>
</evidence>
<proteinExistence type="predicted"/>
<dbReference type="CDD" id="cd03216">
    <property type="entry name" value="ABC_Carb_Monos_I"/>
    <property type="match status" value="1"/>
</dbReference>
<dbReference type="Pfam" id="PF00005">
    <property type="entry name" value="ABC_tran"/>
    <property type="match status" value="2"/>
</dbReference>
<dbReference type="RefSeq" id="WP_302723454.1">
    <property type="nucleotide sequence ID" value="NZ_JAULRU010000617.1"/>
</dbReference>
<gene>
    <name evidence="6" type="ORF">SCD92_06285</name>
</gene>
<dbReference type="PROSITE" id="PS50893">
    <property type="entry name" value="ABC_TRANSPORTER_2"/>
    <property type="match status" value="2"/>
</dbReference>
<evidence type="ECO:0000256" key="4">
    <source>
        <dbReference type="ARBA" id="ARBA00022840"/>
    </source>
</evidence>
<keyword evidence="7" id="KW-1185">Reference proteome</keyword>
<name>A0ABU4RXK4_9GAMM</name>
<evidence type="ECO:0000313" key="6">
    <source>
        <dbReference type="EMBL" id="MDX6848961.1"/>
    </source>
</evidence>
<evidence type="ECO:0000313" key="7">
    <source>
        <dbReference type="Proteomes" id="UP001273505"/>
    </source>
</evidence>
<dbReference type="PANTHER" id="PTHR43790">
    <property type="entry name" value="CARBOHYDRATE TRANSPORT ATP-BINDING PROTEIN MG119-RELATED"/>
    <property type="match status" value="1"/>
</dbReference>
<dbReference type="Gene3D" id="3.40.50.300">
    <property type="entry name" value="P-loop containing nucleotide triphosphate hydrolases"/>
    <property type="match status" value="2"/>
</dbReference>
<dbReference type="InterPro" id="IPR027417">
    <property type="entry name" value="P-loop_NTPase"/>
</dbReference>
<dbReference type="InterPro" id="IPR003439">
    <property type="entry name" value="ABC_transporter-like_ATP-bd"/>
</dbReference>
<keyword evidence="4 6" id="KW-0067">ATP-binding</keyword>
<accession>A0ABU4RXK4</accession>